<accession>A0A176S1T9</accession>
<reference evidence="2 3" key="1">
    <citation type="submission" date="2016-05" db="EMBL/GenBank/DDBJ databases">
        <title>Single-cell genome of chain-forming Candidatus Thiomargarita nelsonii and comparison to other large sulfur-oxidizing bacteria.</title>
        <authorList>
            <person name="Winkel M."/>
            <person name="Salman V."/>
            <person name="Woyke T."/>
            <person name="Schulz-Vogt H."/>
            <person name="Richter M."/>
            <person name="Flood B."/>
            <person name="Bailey J."/>
            <person name="Amann R."/>
            <person name="Mussmann M."/>
        </authorList>
    </citation>
    <scope>NUCLEOTIDE SEQUENCE [LARGE SCALE GENOMIC DNA]</scope>
    <source>
        <strain evidence="2 3">THI036</strain>
    </source>
</reference>
<dbReference type="AlphaFoldDB" id="A0A176S1T9"/>
<dbReference type="Proteomes" id="UP000076962">
    <property type="component" value="Unassembled WGS sequence"/>
</dbReference>
<keyword evidence="1" id="KW-1133">Transmembrane helix</keyword>
<name>A0A176S1T9_9GAMM</name>
<keyword evidence="1" id="KW-0472">Membrane</keyword>
<protein>
    <submittedName>
        <fullName evidence="2">Uncharacterized protein</fullName>
    </submittedName>
</protein>
<proteinExistence type="predicted"/>
<evidence type="ECO:0000256" key="1">
    <source>
        <dbReference type="SAM" id="Phobius"/>
    </source>
</evidence>
<gene>
    <name evidence="2" type="ORF">THIOM_002236</name>
</gene>
<evidence type="ECO:0000313" key="2">
    <source>
        <dbReference type="EMBL" id="OAD21980.1"/>
    </source>
</evidence>
<comment type="caution">
    <text evidence="2">The sequence shown here is derived from an EMBL/GenBank/DDBJ whole genome shotgun (WGS) entry which is preliminary data.</text>
</comment>
<organism evidence="2 3">
    <name type="scientific">Candidatus Thiomargarita nelsonii</name>
    <dbReference type="NCBI Taxonomy" id="1003181"/>
    <lineage>
        <taxon>Bacteria</taxon>
        <taxon>Pseudomonadati</taxon>
        <taxon>Pseudomonadota</taxon>
        <taxon>Gammaproteobacteria</taxon>
        <taxon>Thiotrichales</taxon>
        <taxon>Thiotrichaceae</taxon>
        <taxon>Thiomargarita</taxon>
    </lineage>
</organism>
<evidence type="ECO:0000313" key="3">
    <source>
        <dbReference type="Proteomes" id="UP000076962"/>
    </source>
</evidence>
<dbReference type="EMBL" id="LUTY01001255">
    <property type="protein sequence ID" value="OAD21980.1"/>
    <property type="molecule type" value="Genomic_DNA"/>
</dbReference>
<sequence length="55" mass="5907">MALASCPILPSGGVICWLLLLIIQTSIFPDRAITTVFPRSFMMSKTCLGEAHTPG</sequence>
<keyword evidence="3" id="KW-1185">Reference proteome</keyword>
<keyword evidence="1" id="KW-0812">Transmembrane</keyword>
<feature type="transmembrane region" description="Helical" evidence="1">
    <location>
        <begin position="12"/>
        <end position="33"/>
    </location>
</feature>